<comment type="catalytic activity">
    <reaction evidence="8">
        <text>UDP-N-acetyl-alpha-D-muramate + L-alanine + ATP = UDP-N-acetyl-alpha-D-muramoyl-L-alanine + ADP + phosphate + H(+)</text>
        <dbReference type="Rhea" id="RHEA:23372"/>
        <dbReference type="ChEBI" id="CHEBI:15378"/>
        <dbReference type="ChEBI" id="CHEBI:30616"/>
        <dbReference type="ChEBI" id="CHEBI:43474"/>
        <dbReference type="ChEBI" id="CHEBI:57972"/>
        <dbReference type="ChEBI" id="CHEBI:70757"/>
        <dbReference type="ChEBI" id="CHEBI:83898"/>
        <dbReference type="ChEBI" id="CHEBI:456216"/>
        <dbReference type="EC" id="6.3.2.8"/>
    </reaction>
</comment>
<dbReference type="GO" id="GO:0005524">
    <property type="term" value="F:ATP binding"/>
    <property type="evidence" value="ECO:0007669"/>
    <property type="project" value="UniProtKB-KW"/>
</dbReference>
<dbReference type="InterPro" id="IPR013221">
    <property type="entry name" value="Mur_ligase_cen"/>
</dbReference>
<dbReference type="SUPFAM" id="SSF53244">
    <property type="entry name" value="MurD-like peptide ligases, peptide-binding domain"/>
    <property type="match status" value="1"/>
</dbReference>
<dbReference type="NCBIfam" id="TIGR01082">
    <property type="entry name" value="murC"/>
    <property type="match status" value="1"/>
</dbReference>
<dbReference type="Gene3D" id="3.40.1190.10">
    <property type="entry name" value="Mur-like, catalytic domain"/>
    <property type="match status" value="1"/>
</dbReference>
<sequence length="477" mass="51598">MNKSIQPVKIGHPINIGILHFVGIGGIGMSGIAEVMHNFGYKVQGSDIGENANVERLRALGIKIMIGQRAENLADAWGIVCSSAIKPDNPEVVAARTAKMPVIRRAEMLAELMRLKWCVSIAGTHGKTTTTSMVAAVLDEADYDPTVINGGIINAYGTNARLGEGDWMVVEADESDGTFVKIPSTVAVVTNIDPEHLDFYGTFEAAKEAYRTFVENVPFYGFAVMCIDHPEVQALIGRITDRKIVTYGFSPQSDVRCLDLTFKEGSAKFNVEITDRQTGDMVTLADISLPMPGRHNVLNALAAIAVAHEMGAEDDVIRRAFAKFSGVKRRFTHVGKIGGVTIVDDYAHHPVEIASVLSAAREAYAGRVIAVMQPHRYSRLESLFDDFCGCFNNADIVIVSPVYEAGEQPIDGINRDSLVDGIRAMGHRNVIALDGPEKLSDLISEVTEDGDIVLCMGAGTISGWAYDLVKDQKGAAE</sequence>
<proteinExistence type="inferred from homology"/>
<name>A0A3B0R756_9ZZZZ</name>
<keyword evidence="6" id="KW-0547">Nucleotide-binding</keyword>
<evidence type="ECO:0000256" key="1">
    <source>
        <dbReference type="ARBA" id="ARBA00004496"/>
    </source>
</evidence>
<dbReference type="AlphaFoldDB" id="A0A3B0R756"/>
<dbReference type="InterPro" id="IPR005758">
    <property type="entry name" value="UDP-N-AcMur_Ala_ligase_MurC"/>
</dbReference>
<dbReference type="Pfam" id="PF08245">
    <property type="entry name" value="Mur_ligase_M"/>
    <property type="match status" value="1"/>
</dbReference>
<dbReference type="GO" id="GO:0005737">
    <property type="term" value="C:cytoplasm"/>
    <property type="evidence" value="ECO:0007669"/>
    <property type="project" value="UniProtKB-SubCell"/>
</dbReference>
<dbReference type="InterPro" id="IPR036615">
    <property type="entry name" value="Mur_ligase_C_dom_sf"/>
</dbReference>
<evidence type="ECO:0000259" key="9">
    <source>
        <dbReference type="Pfam" id="PF01225"/>
    </source>
</evidence>
<dbReference type="Pfam" id="PF01225">
    <property type="entry name" value="Mur_ligase"/>
    <property type="match status" value="1"/>
</dbReference>
<accession>A0A3B0R756</accession>
<dbReference type="InterPro" id="IPR000713">
    <property type="entry name" value="Mur_ligase_N"/>
</dbReference>
<feature type="domain" description="Mur ligase N-terminal catalytic" evidence="9">
    <location>
        <begin position="19"/>
        <end position="116"/>
    </location>
</feature>
<dbReference type="PANTHER" id="PTHR43445:SF3">
    <property type="entry name" value="UDP-N-ACETYLMURAMATE--L-ALANINE LIGASE"/>
    <property type="match status" value="1"/>
</dbReference>
<evidence type="ECO:0000259" key="10">
    <source>
        <dbReference type="Pfam" id="PF02875"/>
    </source>
</evidence>
<evidence type="ECO:0000256" key="3">
    <source>
        <dbReference type="ARBA" id="ARBA00012211"/>
    </source>
</evidence>
<dbReference type="Gene3D" id="3.40.50.720">
    <property type="entry name" value="NAD(P)-binding Rossmann-like Domain"/>
    <property type="match status" value="1"/>
</dbReference>
<dbReference type="SUPFAM" id="SSF53623">
    <property type="entry name" value="MurD-like peptide ligases, catalytic domain"/>
    <property type="match status" value="1"/>
</dbReference>
<evidence type="ECO:0000256" key="2">
    <source>
        <dbReference type="ARBA" id="ARBA00004752"/>
    </source>
</evidence>
<dbReference type="InterPro" id="IPR036565">
    <property type="entry name" value="Mur-like_cat_sf"/>
</dbReference>
<dbReference type="InterPro" id="IPR050061">
    <property type="entry name" value="MurCDEF_pg_biosynth"/>
</dbReference>
<comment type="pathway">
    <text evidence="2">Cell wall biogenesis; peptidoglycan biosynthesis.</text>
</comment>
<evidence type="ECO:0000256" key="7">
    <source>
        <dbReference type="ARBA" id="ARBA00022840"/>
    </source>
</evidence>
<dbReference type="Pfam" id="PF02875">
    <property type="entry name" value="Mur_ligase_C"/>
    <property type="match status" value="1"/>
</dbReference>
<dbReference type="HAMAP" id="MF_00046">
    <property type="entry name" value="MurC"/>
    <property type="match status" value="1"/>
</dbReference>
<reference evidence="12" key="1">
    <citation type="submission" date="2018-06" db="EMBL/GenBank/DDBJ databases">
        <authorList>
            <person name="Zhirakovskaya E."/>
        </authorList>
    </citation>
    <scope>NUCLEOTIDE SEQUENCE</scope>
</reference>
<keyword evidence="4" id="KW-0963">Cytoplasm</keyword>
<evidence type="ECO:0000256" key="6">
    <source>
        <dbReference type="ARBA" id="ARBA00022741"/>
    </source>
</evidence>
<feature type="domain" description="Mur ligase central" evidence="11">
    <location>
        <begin position="121"/>
        <end position="307"/>
    </location>
</feature>
<dbReference type="EC" id="6.3.2.8" evidence="3"/>
<dbReference type="GO" id="GO:0009252">
    <property type="term" value="P:peptidoglycan biosynthetic process"/>
    <property type="evidence" value="ECO:0007669"/>
    <property type="project" value="UniProtKB-UniPathway"/>
</dbReference>
<dbReference type="PANTHER" id="PTHR43445">
    <property type="entry name" value="UDP-N-ACETYLMURAMATE--L-ALANINE LIGASE-RELATED"/>
    <property type="match status" value="1"/>
</dbReference>
<evidence type="ECO:0000256" key="4">
    <source>
        <dbReference type="ARBA" id="ARBA00022490"/>
    </source>
</evidence>
<dbReference type="InterPro" id="IPR004101">
    <property type="entry name" value="Mur_ligase_C"/>
</dbReference>
<evidence type="ECO:0000313" key="12">
    <source>
        <dbReference type="EMBL" id="VAV87951.1"/>
    </source>
</evidence>
<organism evidence="12">
    <name type="scientific">hydrothermal vent metagenome</name>
    <dbReference type="NCBI Taxonomy" id="652676"/>
    <lineage>
        <taxon>unclassified sequences</taxon>
        <taxon>metagenomes</taxon>
        <taxon>ecological metagenomes</taxon>
    </lineage>
</organism>
<protein>
    <recommendedName>
        <fullName evidence="3">UDP-N-acetylmuramate--L-alanine ligase</fullName>
        <ecNumber evidence="3">6.3.2.8</ecNumber>
    </recommendedName>
</protein>
<dbReference type="SUPFAM" id="SSF51984">
    <property type="entry name" value="MurCD N-terminal domain"/>
    <property type="match status" value="1"/>
</dbReference>
<evidence type="ECO:0000256" key="8">
    <source>
        <dbReference type="ARBA" id="ARBA00047833"/>
    </source>
</evidence>
<evidence type="ECO:0000256" key="5">
    <source>
        <dbReference type="ARBA" id="ARBA00022598"/>
    </source>
</evidence>
<evidence type="ECO:0000259" key="11">
    <source>
        <dbReference type="Pfam" id="PF08245"/>
    </source>
</evidence>
<gene>
    <name evidence="12" type="ORF">MNBD_ALPHA02-1168</name>
</gene>
<keyword evidence="7" id="KW-0067">ATP-binding</keyword>
<keyword evidence="5 12" id="KW-0436">Ligase</keyword>
<dbReference type="UniPathway" id="UPA00219"/>
<dbReference type="GO" id="GO:0008763">
    <property type="term" value="F:UDP-N-acetylmuramate-L-alanine ligase activity"/>
    <property type="evidence" value="ECO:0007669"/>
    <property type="project" value="UniProtKB-EC"/>
</dbReference>
<comment type="subcellular location">
    <subcellularLocation>
        <location evidence="1">Cytoplasm</location>
    </subcellularLocation>
</comment>
<dbReference type="Gene3D" id="3.90.190.20">
    <property type="entry name" value="Mur ligase, C-terminal domain"/>
    <property type="match status" value="1"/>
</dbReference>
<dbReference type="EMBL" id="UOED01000030">
    <property type="protein sequence ID" value="VAV87951.1"/>
    <property type="molecule type" value="Genomic_DNA"/>
</dbReference>
<feature type="domain" description="Mur ligase C-terminal" evidence="10">
    <location>
        <begin position="329"/>
        <end position="459"/>
    </location>
</feature>